<keyword evidence="3" id="KW-0732">Signal</keyword>
<feature type="chain" id="PRO_5021257856" evidence="3">
    <location>
        <begin position="22"/>
        <end position="161"/>
    </location>
</feature>
<sequence>MVATRSIIAVVASLLFVNSMAQSTSEYEDMLERRADALEARAEQLQGLAEVYRRALTYGPEEITELLERGSGSSKPSKKDDKKAKKPIIQRSEGFNPYCVNCPPHLIDRVHKTVIKAVKHDPKLKGRWSKGRCEVSGDWVHVRFHNGDSCPINAPSASFRM</sequence>
<accession>A0A4Y7SQZ5</accession>
<protein>
    <submittedName>
        <fullName evidence="4">Uncharacterized protein</fullName>
    </submittedName>
</protein>
<evidence type="ECO:0000313" key="4">
    <source>
        <dbReference type="EMBL" id="TEB24280.1"/>
    </source>
</evidence>
<evidence type="ECO:0000256" key="1">
    <source>
        <dbReference type="SAM" id="Coils"/>
    </source>
</evidence>
<feature type="coiled-coil region" evidence="1">
    <location>
        <begin position="28"/>
        <end position="55"/>
    </location>
</feature>
<name>A0A4Y7SQZ5_COPMI</name>
<keyword evidence="5" id="KW-1185">Reference proteome</keyword>
<dbReference type="AlphaFoldDB" id="A0A4Y7SQZ5"/>
<organism evidence="4 5">
    <name type="scientific">Coprinellus micaceus</name>
    <name type="common">Glistening ink-cap mushroom</name>
    <name type="synonym">Coprinus micaceus</name>
    <dbReference type="NCBI Taxonomy" id="71717"/>
    <lineage>
        <taxon>Eukaryota</taxon>
        <taxon>Fungi</taxon>
        <taxon>Dikarya</taxon>
        <taxon>Basidiomycota</taxon>
        <taxon>Agaricomycotina</taxon>
        <taxon>Agaricomycetes</taxon>
        <taxon>Agaricomycetidae</taxon>
        <taxon>Agaricales</taxon>
        <taxon>Agaricineae</taxon>
        <taxon>Psathyrellaceae</taxon>
        <taxon>Coprinellus</taxon>
    </lineage>
</organism>
<dbReference type="Proteomes" id="UP000298030">
    <property type="component" value="Unassembled WGS sequence"/>
</dbReference>
<evidence type="ECO:0000256" key="2">
    <source>
        <dbReference type="SAM" id="MobiDB-lite"/>
    </source>
</evidence>
<evidence type="ECO:0000313" key="5">
    <source>
        <dbReference type="Proteomes" id="UP000298030"/>
    </source>
</evidence>
<reference evidence="4 5" key="1">
    <citation type="journal article" date="2019" name="Nat. Ecol. Evol.">
        <title>Megaphylogeny resolves global patterns of mushroom evolution.</title>
        <authorList>
            <person name="Varga T."/>
            <person name="Krizsan K."/>
            <person name="Foldi C."/>
            <person name="Dima B."/>
            <person name="Sanchez-Garcia M."/>
            <person name="Sanchez-Ramirez S."/>
            <person name="Szollosi G.J."/>
            <person name="Szarkandi J.G."/>
            <person name="Papp V."/>
            <person name="Albert L."/>
            <person name="Andreopoulos W."/>
            <person name="Angelini C."/>
            <person name="Antonin V."/>
            <person name="Barry K.W."/>
            <person name="Bougher N.L."/>
            <person name="Buchanan P."/>
            <person name="Buyck B."/>
            <person name="Bense V."/>
            <person name="Catcheside P."/>
            <person name="Chovatia M."/>
            <person name="Cooper J."/>
            <person name="Damon W."/>
            <person name="Desjardin D."/>
            <person name="Finy P."/>
            <person name="Geml J."/>
            <person name="Haridas S."/>
            <person name="Hughes K."/>
            <person name="Justo A."/>
            <person name="Karasinski D."/>
            <person name="Kautmanova I."/>
            <person name="Kiss B."/>
            <person name="Kocsube S."/>
            <person name="Kotiranta H."/>
            <person name="LaButti K.M."/>
            <person name="Lechner B.E."/>
            <person name="Liimatainen K."/>
            <person name="Lipzen A."/>
            <person name="Lukacs Z."/>
            <person name="Mihaltcheva S."/>
            <person name="Morgado L.N."/>
            <person name="Niskanen T."/>
            <person name="Noordeloos M.E."/>
            <person name="Ohm R.A."/>
            <person name="Ortiz-Santana B."/>
            <person name="Ovrebo C."/>
            <person name="Racz N."/>
            <person name="Riley R."/>
            <person name="Savchenko A."/>
            <person name="Shiryaev A."/>
            <person name="Soop K."/>
            <person name="Spirin V."/>
            <person name="Szebenyi C."/>
            <person name="Tomsovsky M."/>
            <person name="Tulloss R.E."/>
            <person name="Uehling J."/>
            <person name="Grigoriev I.V."/>
            <person name="Vagvolgyi C."/>
            <person name="Papp T."/>
            <person name="Martin F.M."/>
            <person name="Miettinen O."/>
            <person name="Hibbett D.S."/>
            <person name="Nagy L.G."/>
        </authorList>
    </citation>
    <scope>NUCLEOTIDE SEQUENCE [LARGE SCALE GENOMIC DNA]</scope>
    <source>
        <strain evidence="4 5">FP101781</strain>
    </source>
</reference>
<gene>
    <name evidence="4" type="ORF">FA13DRAFT_1739317</name>
</gene>
<dbReference type="EMBL" id="QPFP01000068">
    <property type="protein sequence ID" value="TEB24280.1"/>
    <property type="molecule type" value="Genomic_DNA"/>
</dbReference>
<comment type="caution">
    <text evidence="4">The sequence shown here is derived from an EMBL/GenBank/DDBJ whole genome shotgun (WGS) entry which is preliminary data.</text>
</comment>
<feature type="signal peptide" evidence="3">
    <location>
        <begin position="1"/>
        <end position="21"/>
    </location>
</feature>
<proteinExistence type="predicted"/>
<keyword evidence="1" id="KW-0175">Coiled coil</keyword>
<feature type="region of interest" description="Disordered" evidence="2">
    <location>
        <begin position="66"/>
        <end position="89"/>
    </location>
</feature>
<evidence type="ECO:0000256" key="3">
    <source>
        <dbReference type="SAM" id="SignalP"/>
    </source>
</evidence>